<dbReference type="SMART" id="SM00100">
    <property type="entry name" value="cNMP"/>
    <property type="match status" value="1"/>
</dbReference>
<gene>
    <name evidence="16" type="ORF">LVIROSA_LOCUS12112</name>
</gene>
<feature type="repeat" description="ANK" evidence="13">
    <location>
        <begin position="610"/>
        <end position="642"/>
    </location>
</feature>
<dbReference type="GO" id="GO:0005249">
    <property type="term" value="F:voltage-gated potassium channel activity"/>
    <property type="evidence" value="ECO:0007669"/>
    <property type="project" value="UniProtKB-UniRule"/>
</dbReference>
<dbReference type="PRINTS" id="PR01463">
    <property type="entry name" value="EAGCHANLFMLY"/>
</dbReference>
<keyword evidence="17" id="KW-1185">Reference proteome</keyword>
<comment type="subunit">
    <text evidence="14">The potassium channel is composed of a homo- or heterotetrameric complex of pore-forming subunits.</text>
</comment>
<keyword evidence="9 14" id="KW-1133">Transmembrane helix</keyword>
<evidence type="ECO:0000256" key="5">
    <source>
        <dbReference type="ARBA" id="ARBA00022692"/>
    </source>
</evidence>
<evidence type="ECO:0000256" key="14">
    <source>
        <dbReference type="RuleBase" id="RU369015"/>
    </source>
</evidence>
<dbReference type="SMART" id="SM00248">
    <property type="entry name" value="ANK"/>
    <property type="match status" value="6"/>
</dbReference>
<dbReference type="FunFam" id="2.60.120.10:FF:000074">
    <property type="entry name" value="Potassium channel KAT2"/>
    <property type="match status" value="1"/>
</dbReference>
<dbReference type="Proteomes" id="UP001157418">
    <property type="component" value="Unassembled WGS sequence"/>
</dbReference>
<evidence type="ECO:0000256" key="8">
    <source>
        <dbReference type="ARBA" id="ARBA00022958"/>
    </source>
</evidence>
<dbReference type="SUPFAM" id="SSF48403">
    <property type="entry name" value="Ankyrin repeat"/>
    <property type="match status" value="1"/>
</dbReference>
<keyword evidence="4 14" id="KW-0633">Potassium transport</keyword>
<evidence type="ECO:0000256" key="7">
    <source>
        <dbReference type="ARBA" id="ARBA00022882"/>
    </source>
</evidence>
<evidence type="ECO:0000256" key="9">
    <source>
        <dbReference type="ARBA" id="ARBA00022989"/>
    </source>
</evidence>
<feature type="transmembrane region" description="Helical" evidence="14">
    <location>
        <begin position="83"/>
        <end position="101"/>
    </location>
</feature>
<dbReference type="Gene3D" id="1.10.287.70">
    <property type="match status" value="1"/>
</dbReference>
<dbReference type="PANTHER" id="PTHR45743:SF11">
    <property type="entry name" value="POTASSIUM CHANNEL"/>
    <property type="match status" value="1"/>
</dbReference>
<evidence type="ECO:0000256" key="2">
    <source>
        <dbReference type="ARBA" id="ARBA00007929"/>
    </source>
</evidence>
<dbReference type="Pfam" id="PF12796">
    <property type="entry name" value="Ank_2"/>
    <property type="match status" value="1"/>
</dbReference>
<dbReference type="InterPro" id="IPR003938">
    <property type="entry name" value="K_chnl_volt-dep_EAG/ELK/ERG"/>
</dbReference>
<dbReference type="InterPro" id="IPR000595">
    <property type="entry name" value="cNMP-bd_dom"/>
</dbReference>
<dbReference type="PANTHER" id="PTHR45743">
    <property type="entry name" value="POTASSIUM CHANNEL AKT1"/>
    <property type="match status" value="1"/>
</dbReference>
<keyword evidence="13" id="KW-0040">ANK repeat</keyword>
<keyword evidence="8 14" id="KW-0630">Potassium</keyword>
<evidence type="ECO:0000313" key="16">
    <source>
        <dbReference type="EMBL" id="CAH1424938.1"/>
    </source>
</evidence>
<dbReference type="Pfam" id="PF00027">
    <property type="entry name" value="cNMP_binding"/>
    <property type="match status" value="1"/>
</dbReference>
<dbReference type="InterPro" id="IPR045319">
    <property type="entry name" value="KAT/AKT"/>
</dbReference>
<feature type="repeat" description="ANK" evidence="13">
    <location>
        <begin position="513"/>
        <end position="545"/>
    </location>
</feature>
<dbReference type="Gene3D" id="2.60.120.10">
    <property type="entry name" value="Jelly Rolls"/>
    <property type="match status" value="1"/>
</dbReference>
<dbReference type="InterPro" id="IPR018490">
    <property type="entry name" value="cNMP-bd_dom_sf"/>
</dbReference>
<evidence type="ECO:0000256" key="11">
    <source>
        <dbReference type="ARBA" id="ARBA00023136"/>
    </source>
</evidence>
<reference evidence="16 17" key="1">
    <citation type="submission" date="2022-01" db="EMBL/GenBank/DDBJ databases">
        <authorList>
            <person name="Xiong W."/>
            <person name="Schranz E."/>
        </authorList>
    </citation>
    <scope>NUCLEOTIDE SEQUENCE [LARGE SCALE GENOMIC DNA]</scope>
</reference>
<dbReference type="Pfam" id="PF13857">
    <property type="entry name" value="Ank_5"/>
    <property type="match status" value="1"/>
</dbReference>
<feature type="domain" description="Cyclic nucleotide-binding" evidence="15">
    <location>
        <begin position="336"/>
        <end position="439"/>
    </location>
</feature>
<evidence type="ECO:0000256" key="6">
    <source>
        <dbReference type="ARBA" id="ARBA00022826"/>
    </source>
</evidence>
<organism evidence="16 17">
    <name type="scientific">Lactuca virosa</name>
    <dbReference type="NCBI Taxonomy" id="75947"/>
    <lineage>
        <taxon>Eukaryota</taxon>
        <taxon>Viridiplantae</taxon>
        <taxon>Streptophyta</taxon>
        <taxon>Embryophyta</taxon>
        <taxon>Tracheophyta</taxon>
        <taxon>Spermatophyta</taxon>
        <taxon>Magnoliopsida</taxon>
        <taxon>eudicotyledons</taxon>
        <taxon>Gunneridae</taxon>
        <taxon>Pentapetalae</taxon>
        <taxon>asterids</taxon>
        <taxon>campanulids</taxon>
        <taxon>Asterales</taxon>
        <taxon>Asteraceae</taxon>
        <taxon>Cichorioideae</taxon>
        <taxon>Cichorieae</taxon>
        <taxon>Lactucinae</taxon>
        <taxon>Lactuca</taxon>
    </lineage>
</organism>
<dbReference type="SUPFAM" id="SSF81324">
    <property type="entry name" value="Voltage-gated potassium channels"/>
    <property type="match status" value="1"/>
</dbReference>
<proteinExistence type="inferred from homology"/>
<name>A0AAU9MJU3_9ASTR</name>
<evidence type="ECO:0000256" key="1">
    <source>
        <dbReference type="ARBA" id="ARBA00004141"/>
    </source>
</evidence>
<evidence type="ECO:0000256" key="12">
    <source>
        <dbReference type="ARBA" id="ARBA00023303"/>
    </source>
</evidence>
<evidence type="ECO:0000256" key="10">
    <source>
        <dbReference type="ARBA" id="ARBA00023065"/>
    </source>
</evidence>
<dbReference type="InterPro" id="IPR005821">
    <property type="entry name" value="Ion_trans_dom"/>
</dbReference>
<evidence type="ECO:0000256" key="4">
    <source>
        <dbReference type="ARBA" id="ARBA00022538"/>
    </source>
</evidence>
<dbReference type="InterPro" id="IPR036770">
    <property type="entry name" value="Ankyrin_rpt-contain_sf"/>
</dbReference>
<feature type="repeat" description="ANK" evidence="13">
    <location>
        <begin position="546"/>
        <end position="578"/>
    </location>
</feature>
<dbReference type="GO" id="GO:0034702">
    <property type="term" value="C:monoatomic ion channel complex"/>
    <property type="evidence" value="ECO:0007669"/>
    <property type="project" value="UniProtKB-KW"/>
</dbReference>
<dbReference type="InterPro" id="IPR002110">
    <property type="entry name" value="Ankyrin_rpt"/>
</dbReference>
<comment type="similarity">
    <text evidence="2 14">Belongs to the potassium channel family. Plant (TC 1.A.1.4) subfamily.</text>
</comment>
<keyword evidence="7 14" id="KW-0851">Voltage-gated channel</keyword>
<protein>
    <recommendedName>
        <fullName evidence="14">Potassium channel</fullName>
    </recommendedName>
</protein>
<evidence type="ECO:0000259" key="15">
    <source>
        <dbReference type="PROSITE" id="PS50042"/>
    </source>
</evidence>
<comment type="domain">
    <text evidence="14">The segment S4 is probably the voltage-sensor and is characterized by a series of positively charged amino acids. The pore-forming region H5 is enclosed by the transmembrane segments S5 and S6 in the Shaker-type (1P/6TM) and contains the GYGD signature motif which seems to be involved in potassium selectivity.</text>
</comment>
<keyword evidence="11 14" id="KW-0472">Membrane</keyword>
<evidence type="ECO:0000256" key="13">
    <source>
        <dbReference type="PROSITE-ProRule" id="PRU00023"/>
    </source>
</evidence>
<keyword evidence="10 14" id="KW-0406">Ion transport</keyword>
<keyword evidence="3 14" id="KW-0813">Transport</keyword>
<keyword evidence="5 14" id="KW-0812">Transmembrane</keyword>
<sequence>MDTSRREEILLEEEDQNSPLRWRQPGDSGSNTTTNHFLIHPQNRWYIAWKQFILIWAIYSSFFTPLEFGFFRGLPENLFLLDIAGQLAFFIDILIHFFVAYKDAHSHRLVCNHNLIAIRYLKSRFLLDFLGCLPLDAIYKACNRKEAVRYLLWIRLSRALRVTEFFEGMEKDIRINYLFTRIIKLFVVELYCTHTAACIFYYLATTMPPAKEGYTWIGSLKMGDYNYSQFREIDLFTRYITSLYFAIVTMATVGYGDIHAVNNREMIFIIIFISDLIRYMNKNNLGKTISNEIKGHVRLQYETSYNDTVVLQDIPASFRAKISQKLYEPYIKEVPLFKGCSPAFIKQIAIKVHEELFLPGEVIIEEGNIADQLYIVCHGKLEDMGRNENEGGKCVRSLETSSSLNEISLLCNIPVPETLRVAELSKLLRVDRQSLTDILEIHFSDARIILDNLLHGKETNLRNKILESDITLHIAKHESELALTLNSAVYNGDSYRVRRLVAAGLDPNNTDYDGRSPLHIAAMKGFEDIVKFLMEKGAIINATDNHGNTPLLEAIKSGQDEVVSMLVEAGASLDMNNAGNCLCMAVAEGDFEFLKRVLANGINPNSKNYDLRTPLHIAAAEGLYSIAKLILEAGGSVMSKDRWGNTPLDEARVGGSKKLIKLIEDAILDAGKSIPSGF</sequence>
<evidence type="ECO:0000313" key="17">
    <source>
        <dbReference type="Proteomes" id="UP001157418"/>
    </source>
</evidence>
<feature type="transmembrane region" description="Helical" evidence="14">
    <location>
        <begin position="52"/>
        <end position="71"/>
    </location>
</feature>
<evidence type="ECO:0000256" key="3">
    <source>
        <dbReference type="ARBA" id="ARBA00022448"/>
    </source>
</evidence>
<dbReference type="PROSITE" id="PS00888">
    <property type="entry name" value="CNMP_BINDING_1"/>
    <property type="match status" value="1"/>
</dbReference>
<dbReference type="PROSITE" id="PS50042">
    <property type="entry name" value="CNMP_BINDING_3"/>
    <property type="match status" value="1"/>
</dbReference>
<comment type="caution">
    <text evidence="16">The sequence shown here is derived from an EMBL/GenBank/DDBJ whole genome shotgun (WGS) entry which is preliminary data.</text>
</comment>
<dbReference type="EMBL" id="CAKMRJ010002059">
    <property type="protein sequence ID" value="CAH1424938.1"/>
    <property type="molecule type" value="Genomic_DNA"/>
</dbReference>
<keyword evidence="12 14" id="KW-0407">Ion channel</keyword>
<dbReference type="Pfam" id="PF00520">
    <property type="entry name" value="Ion_trans"/>
    <property type="match status" value="1"/>
</dbReference>
<dbReference type="SUPFAM" id="SSF51206">
    <property type="entry name" value="cAMP-binding domain-like"/>
    <property type="match status" value="1"/>
</dbReference>
<dbReference type="PROSITE" id="PS50088">
    <property type="entry name" value="ANK_REPEAT"/>
    <property type="match status" value="3"/>
</dbReference>
<comment type="function">
    <text evidence="14">Potassium channel.</text>
</comment>
<comment type="caution">
    <text evidence="14">Lacks conserved residue(s) required for the propagation of feature annotation.</text>
</comment>
<dbReference type="PRINTS" id="PR01415">
    <property type="entry name" value="ANKYRIN"/>
</dbReference>
<dbReference type="Gene3D" id="1.25.40.20">
    <property type="entry name" value="Ankyrin repeat-containing domain"/>
    <property type="match status" value="2"/>
</dbReference>
<feature type="transmembrane region" description="Helical" evidence="14">
    <location>
        <begin position="236"/>
        <end position="256"/>
    </location>
</feature>
<keyword evidence="6 14" id="KW-0631">Potassium channel</keyword>
<comment type="subcellular location">
    <subcellularLocation>
        <location evidence="1 14">Membrane</location>
        <topology evidence="1 14">Multi-pass membrane protein</topology>
    </subcellularLocation>
</comment>
<accession>A0AAU9MJU3</accession>
<dbReference type="AlphaFoldDB" id="A0AAU9MJU3"/>
<dbReference type="CDD" id="cd00038">
    <property type="entry name" value="CAP_ED"/>
    <property type="match status" value="1"/>
</dbReference>
<dbReference type="InterPro" id="IPR018488">
    <property type="entry name" value="cNMP-bd_CS"/>
</dbReference>
<dbReference type="InterPro" id="IPR014710">
    <property type="entry name" value="RmlC-like_jellyroll"/>
</dbReference>
<dbReference type="PROSITE" id="PS50297">
    <property type="entry name" value="ANK_REP_REGION"/>
    <property type="match status" value="3"/>
</dbReference>